<dbReference type="Gene3D" id="2.60.40.1180">
    <property type="entry name" value="Golgi alpha-mannosidase II"/>
    <property type="match status" value="1"/>
</dbReference>
<dbReference type="Pfam" id="PF00128">
    <property type="entry name" value="Alpha-amylase"/>
    <property type="match status" value="2"/>
</dbReference>
<evidence type="ECO:0000259" key="1">
    <source>
        <dbReference type="SMART" id="SM00642"/>
    </source>
</evidence>
<evidence type="ECO:0000313" key="2">
    <source>
        <dbReference type="EMBL" id="SDG62022.1"/>
    </source>
</evidence>
<gene>
    <name evidence="2" type="ORF">SAMN05660324_3172</name>
</gene>
<proteinExistence type="predicted"/>
<dbReference type="Proteomes" id="UP000198863">
    <property type="component" value="Unassembled WGS sequence"/>
</dbReference>
<dbReference type="SUPFAM" id="SSF51445">
    <property type="entry name" value="(Trans)glycosidases"/>
    <property type="match status" value="1"/>
</dbReference>
<dbReference type="RefSeq" id="WP_091064759.1">
    <property type="nucleotide sequence ID" value="NZ_FNCF01000004.1"/>
</dbReference>
<sequence>MRVSDTADLWWKNAVLYCLDVETYMDWDDDGTGDFPGLVQRLDHLVDLGVTCLWLMPFYPTAERDDGYDITDFYGVDPRLGTHGDLVELVRTAHDRGLRVIADLVVNHTSDQHPWFKESRRSKDSPKRDWYVWRSDTPPDTSDQVVFPDQEDSIWELDERTGEYYLHQFYKTQPDLDVTNPLVRDEIAKIVGFWTQLGLDGFRMDAVPFLLDTSGAEADRLPDPHAWMRDVRSFLDRRTNGGILLGEVNLPFEQQLEFFGGTDGDELTMQFDFISMQATYLSLARQDAGPLTRALTGRPVTSPDSQWATFVRNHDELTLDKLTEDERQEVFAAFGPDPAMQIYDRGLIRRLPPMLGGDPRRVRMVYSLMFSLPGTPTIFYGEEIGMGEQLEVGSRLAVRTPMQWTSGTNGGFSRAKAAKLPGPVVTGGYGPEFVNVADQRKDPDSLLSFFRRLISRRKECPELGWGEFQVLEQPHAAVLAHLCSWDDGALVALHNLGPEPAVVPLALDGCGAEHLLADLLVEGTTALDEHGRADVPLEGYGYRWLRVVAPGTRRLL</sequence>
<dbReference type="SUPFAM" id="SSF51011">
    <property type="entry name" value="Glycosyl hydrolase domain"/>
    <property type="match status" value="1"/>
</dbReference>
<dbReference type="OrthoDB" id="9043248at2"/>
<dbReference type="CDD" id="cd11334">
    <property type="entry name" value="AmyAc_TreS"/>
    <property type="match status" value="1"/>
</dbReference>
<dbReference type="Gene3D" id="3.90.400.10">
    <property type="entry name" value="Oligo-1,6-glucosidase, Domain 2"/>
    <property type="match status" value="1"/>
</dbReference>
<dbReference type="EMBL" id="FNCF01000004">
    <property type="protein sequence ID" value="SDG62022.1"/>
    <property type="molecule type" value="Genomic_DNA"/>
</dbReference>
<protein>
    <submittedName>
        <fullName evidence="2">Trehalose synthase</fullName>
    </submittedName>
</protein>
<organism evidence="2 3">
    <name type="scientific">Klenkia brasiliensis</name>
    <dbReference type="NCBI Taxonomy" id="333142"/>
    <lineage>
        <taxon>Bacteria</taxon>
        <taxon>Bacillati</taxon>
        <taxon>Actinomycetota</taxon>
        <taxon>Actinomycetes</taxon>
        <taxon>Geodermatophilales</taxon>
        <taxon>Geodermatophilaceae</taxon>
        <taxon>Klenkia</taxon>
    </lineage>
</organism>
<dbReference type="InterPro" id="IPR013780">
    <property type="entry name" value="Glyco_hydro_b"/>
</dbReference>
<dbReference type="InterPro" id="IPR017853">
    <property type="entry name" value="GH"/>
</dbReference>
<keyword evidence="3" id="KW-1185">Reference proteome</keyword>
<dbReference type="PANTHER" id="PTHR10357">
    <property type="entry name" value="ALPHA-AMYLASE FAMILY MEMBER"/>
    <property type="match status" value="1"/>
</dbReference>
<evidence type="ECO:0000313" key="3">
    <source>
        <dbReference type="Proteomes" id="UP000198863"/>
    </source>
</evidence>
<dbReference type="SMART" id="SM00642">
    <property type="entry name" value="Aamy"/>
    <property type="match status" value="1"/>
</dbReference>
<dbReference type="Pfam" id="PF22157">
    <property type="entry name" value="SupH-like_C"/>
    <property type="match status" value="1"/>
</dbReference>
<name>A0A1G7VQC9_9ACTN</name>
<dbReference type="AlphaFoldDB" id="A0A1G7VQC9"/>
<dbReference type="PANTHER" id="PTHR10357:SF219">
    <property type="entry name" value="MALTOSE ALPHA-D-GLUCOSYLTRANSFERASE"/>
    <property type="match status" value="1"/>
</dbReference>
<dbReference type="GO" id="GO:0005975">
    <property type="term" value="P:carbohydrate metabolic process"/>
    <property type="evidence" value="ECO:0007669"/>
    <property type="project" value="InterPro"/>
</dbReference>
<accession>A0A1G7VQC9</accession>
<dbReference type="Gene3D" id="3.20.20.80">
    <property type="entry name" value="Glycosidases"/>
    <property type="match status" value="1"/>
</dbReference>
<dbReference type="InterPro" id="IPR054049">
    <property type="entry name" value="SupH-like_C"/>
</dbReference>
<dbReference type="InterPro" id="IPR006047">
    <property type="entry name" value="GH13_cat_dom"/>
</dbReference>
<dbReference type="InterPro" id="IPR045857">
    <property type="entry name" value="O16G_dom_2"/>
</dbReference>
<feature type="domain" description="Glycosyl hydrolase family 13 catalytic" evidence="1">
    <location>
        <begin position="22"/>
        <end position="399"/>
    </location>
</feature>
<reference evidence="3" key="1">
    <citation type="submission" date="2016-10" db="EMBL/GenBank/DDBJ databases">
        <authorList>
            <person name="Varghese N."/>
            <person name="Submissions S."/>
        </authorList>
    </citation>
    <scope>NUCLEOTIDE SEQUENCE [LARGE SCALE GENOMIC DNA]</scope>
    <source>
        <strain evidence="3">DSM 44526</strain>
    </source>
</reference>